<comment type="similarity">
    <text evidence="1">Belongs to the DedA family.</text>
</comment>
<dbReference type="PANTHER" id="PTHR30353">
    <property type="entry name" value="INNER MEMBRANE PROTEIN DEDA-RELATED"/>
    <property type="match status" value="1"/>
</dbReference>
<feature type="transmembrane region" description="Helical" evidence="1">
    <location>
        <begin position="79"/>
        <end position="99"/>
    </location>
</feature>
<comment type="caution">
    <text evidence="1">Lacks conserved residue(s) required for the propagation of feature annotation.</text>
</comment>
<name>A0A7S8CAR9_9BACI</name>
<comment type="subcellular location">
    <subcellularLocation>
        <location evidence="1">Cell membrane</location>
        <topology evidence="1">Multi-pass membrane protein</topology>
    </subcellularLocation>
</comment>
<dbReference type="AlphaFoldDB" id="A0A7S8CAR9"/>
<reference evidence="2 3" key="1">
    <citation type="submission" date="2019-07" db="EMBL/GenBank/DDBJ databases">
        <title>Genome sequence of 2 isolates from Red Sea Mangroves.</title>
        <authorList>
            <person name="Sefrji F."/>
            <person name="Michoud G."/>
            <person name="Merlino G."/>
            <person name="Daffonchio D."/>
        </authorList>
    </citation>
    <scope>NUCLEOTIDE SEQUENCE [LARGE SCALE GENOMIC DNA]</scope>
    <source>
        <strain evidence="2 3">R1DC41</strain>
    </source>
</reference>
<keyword evidence="1" id="KW-1003">Cell membrane</keyword>
<organism evidence="2 3">
    <name type="scientific">Mangrovibacillus cuniculi</name>
    <dbReference type="NCBI Taxonomy" id="2593652"/>
    <lineage>
        <taxon>Bacteria</taxon>
        <taxon>Bacillati</taxon>
        <taxon>Bacillota</taxon>
        <taxon>Bacilli</taxon>
        <taxon>Bacillales</taxon>
        <taxon>Bacillaceae</taxon>
        <taxon>Mangrovibacillus</taxon>
    </lineage>
</organism>
<dbReference type="Proteomes" id="UP000593626">
    <property type="component" value="Chromosome"/>
</dbReference>
<feature type="transmembrane region" description="Helical" evidence="1">
    <location>
        <begin position="51"/>
        <end position="72"/>
    </location>
</feature>
<evidence type="ECO:0008006" key="4">
    <source>
        <dbReference type="Google" id="ProtNLM"/>
    </source>
</evidence>
<feature type="transmembrane region" description="Helical" evidence="1">
    <location>
        <begin position="21"/>
        <end position="39"/>
    </location>
</feature>
<sequence>MSTKQWWKRAEKTFEKYEDKALILSISLPGLRLAVPFLAGVKGISVKTFYLYSTLPVTLWACGYFLLGFWYFPIASEQPWLFIPVFLVYVAALALRSILLTKKSPSKSHLS</sequence>
<evidence type="ECO:0000313" key="2">
    <source>
        <dbReference type="EMBL" id="QPC46540.1"/>
    </source>
</evidence>
<keyword evidence="1" id="KW-0472">Membrane</keyword>
<dbReference type="RefSeq" id="WP_239674063.1">
    <property type="nucleotide sequence ID" value="NZ_CP049742.1"/>
</dbReference>
<dbReference type="InterPro" id="IPR032818">
    <property type="entry name" value="DedA-like"/>
</dbReference>
<keyword evidence="3" id="KW-1185">Reference proteome</keyword>
<dbReference type="EMBL" id="CP049742">
    <property type="protein sequence ID" value="QPC46540.1"/>
    <property type="molecule type" value="Genomic_DNA"/>
</dbReference>
<protein>
    <recommendedName>
        <fullName evidence="4">Alkaline phosphatase</fullName>
    </recommendedName>
</protein>
<proteinExistence type="inferred from homology"/>
<dbReference type="KEGG" id="mcui:G8O30_05950"/>
<evidence type="ECO:0000256" key="1">
    <source>
        <dbReference type="RuleBase" id="RU367016"/>
    </source>
</evidence>
<gene>
    <name evidence="2" type="ORF">G8O30_05950</name>
</gene>
<accession>A0A7S8CAR9</accession>
<dbReference type="PANTHER" id="PTHR30353:SF0">
    <property type="entry name" value="TRANSMEMBRANE PROTEIN"/>
    <property type="match status" value="1"/>
</dbReference>
<keyword evidence="1" id="KW-0812">Transmembrane</keyword>
<keyword evidence="1" id="KW-1133">Transmembrane helix</keyword>
<evidence type="ECO:0000313" key="3">
    <source>
        <dbReference type="Proteomes" id="UP000593626"/>
    </source>
</evidence>
<dbReference type="GO" id="GO:0005886">
    <property type="term" value="C:plasma membrane"/>
    <property type="evidence" value="ECO:0007669"/>
    <property type="project" value="UniProtKB-SubCell"/>
</dbReference>